<dbReference type="PROSITE" id="PS52016">
    <property type="entry name" value="TONB_DEPENDENT_REC_3"/>
    <property type="match status" value="1"/>
</dbReference>
<dbReference type="NCBIfam" id="TIGR04057">
    <property type="entry name" value="SusC_RagA_signa"/>
    <property type="match status" value="1"/>
</dbReference>
<evidence type="ECO:0000256" key="1">
    <source>
        <dbReference type="ARBA" id="ARBA00004571"/>
    </source>
</evidence>
<keyword evidence="6 8" id="KW-0472">Membrane</keyword>
<evidence type="ECO:0000259" key="10">
    <source>
        <dbReference type="Pfam" id="PF00593"/>
    </source>
</evidence>
<protein>
    <submittedName>
        <fullName evidence="12">TonB-dependent receptor</fullName>
    </submittedName>
</protein>
<evidence type="ECO:0000313" key="12">
    <source>
        <dbReference type="EMBL" id="RGV52568.1"/>
    </source>
</evidence>
<evidence type="ECO:0000256" key="7">
    <source>
        <dbReference type="ARBA" id="ARBA00023237"/>
    </source>
</evidence>
<dbReference type="NCBIfam" id="TIGR04056">
    <property type="entry name" value="OMP_RagA_SusC"/>
    <property type="match status" value="1"/>
</dbReference>
<keyword evidence="12" id="KW-0675">Receptor</keyword>
<reference evidence="12 13" key="1">
    <citation type="submission" date="2018-08" db="EMBL/GenBank/DDBJ databases">
        <title>A genome reference for cultivated species of the human gut microbiota.</title>
        <authorList>
            <person name="Zou Y."/>
            <person name="Xue W."/>
            <person name="Luo G."/>
        </authorList>
    </citation>
    <scope>NUCLEOTIDE SEQUENCE [LARGE SCALE GENOMIC DNA]</scope>
    <source>
        <strain evidence="12 13">AF14-27</strain>
    </source>
</reference>
<dbReference type="Pfam" id="PF00593">
    <property type="entry name" value="TonB_dep_Rec_b-barrel"/>
    <property type="match status" value="1"/>
</dbReference>
<evidence type="ECO:0000256" key="9">
    <source>
        <dbReference type="RuleBase" id="RU003357"/>
    </source>
</evidence>
<dbReference type="InterPro" id="IPR008969">
    <property type="entry name" value="CarboxyPept-like_regulatory"/>
</dbReference>
<evidence type="ECO:0000256" key="5">
    <source>
        <dbReference type="ARBA" id="ARBA00023077"/>
    </source>
</evidence>
<dbReference type="InterPro" id="IPR037066">
    <property type="entry name" value="Plug_dom_sf"/>
</dbReference>
<keyword evidence="2 8" id="KW-0813">Transport</keyword>
<dbReference type="InterPro" id="IPR036942">
    <property type="entry name" value="Beta-barrel_TonB_sf"/>
</dbReference>
<proteinExistence type="inferred from homology"/>
<evidence type="ECO:0000259" key="11">
    <source>
        <dbReference type="Pfam" id="PF07715"/>
    </source>
</evidence>
<accession>A0A412Y5D6</accession>
<feature type="domain" description="TonB-dependent receptor plug" evidence="11">
    <location>
        <begin position="123"/>
        <end position="229"/>
    </location>
</feature>
<dbReference type="Proteomes" id="UP000284366">
    <property type="component" value="Unassembled WGS sequence"/>
</dbReference>
<evidence type="ECO:0000256" key="4">
    <source>
        <dbReference type="ARBA" id="ARBA00022692"/>
    </source>
</evidence>
<dbReference type="Pfam" id="PF13715">
    <property type="entry name" value="CarbopepD_reg_2"/>
    <property type="match status" value="1"/>
</dbReference>
<dbReference type="GO" id="GO:0009279">
    <property type="term" value="C:cell outer membrane"/>
    <property type="evidence" value="ECO:0007669"/>
    <property type="project" value="UniProtKB-SubCell"/>
</dbReference>
<dbReference type="InterPro" id="IPR000531">
    <property type="entry name" value="Beta-barrel_TonB"/>
</dbReference>
<dbReference type="SUPFAM" id="SSF56935">
    <property type="entry name" value="Porins"/>
    <property type="match status" value="1"/>
</dbReference>
<feature type="domain" description="TonB-dependent receptor-like beta-barrel" evidence="10">
    <location>
        <begin position="417"/>
        <end position="1007"/>
    </location>
</feature>
<comment type="caution">
    <text evidence="12">The sequence shown here is derived from an EMBL/GenBank/DDBJ whole genome shotgun (WGS) entry which is preliminary data.</text>
</comment>
<evidence type="ECO:0000256" key="6">
    <source>
        <dbReference type="ARBA" id="ARBA00023136"/>
    </source>
</evidence>
<dbReference type="InterPro" id="IPR012910">
    <property type="entry name" value="Plug_dom"/>
</dbReference>
<evidence type="ECO:0000256" key="2">
    <source>
        <dbReference type="ARBA" id="ARBA00022448"/>
    </source>
</evidence>
<dbReference type="RefSeq" id="WP_118047235.1">
    <property type="nucleotide sequence ID" value="NZ_JANEZV010000006.1"/>
</dbReference>
<dbReference type="Gene3D" id="2.170.130.10">
    <property type="entry name" value="TonB-dependent receptor, plug domain"/>
    <property type="match status" value="1"/>
</dbReference>
<name>A0A412Y5D6_9BACE</name>
<comment type="subcellular location">
    <subcellularLocation>
        <location evidence="1 8">Cell outer membrane</location>
        <topology evidence="1 8">Multi-pass membrane protein</topology>
    </subcellularLocation>
</comment>
<dbReference type="AlphaFoldDB" id="A0A412Y5D6"/>
<organism evidence="12 13">
    <name type="scientific">Bacteroides clarus</name>
    <dbReference type="NCBI Taxonomy" id="626929"/>
    <lineage>
        <taxon>Bacteria</taxon>
        <taxon>Pseudomonadati</taxon>
        <taxon>Bacteroidota</taxon>
        <taxon>Bacteroidia</taxon>
        <taxon>Bacteroidales</taxon>
        <taxon>Bacteroidaceae</taxon>
        <taxon>Bacteroides</taxon>
    </lineage>
</organism>
<evidence type="ECO:0000256" key="8">
    <source>
        <dbReference type="PROSITE-ProRule" id="PRU01360"/>
    </source>
</evidence>
<evidence type="ECO:0000256" key="3">
    <source>
        <dbReference type="ARBA" id="ARBA00022452"/>
    </source>
</evidence>
<dbReference type="InterPro" id="IPR039426">
    <property type="entry name" value="TonB-dep_rcpt-like"/>
</dbReference>
<keyword evidence="7 8" id="KW-0998">Cell outer membrane</keyword>
<dbReference type="EMBL" id="QRZG01000019">
    <property type="protein sequence ID" value="RGV52568.1"/>
    <property type="molecule type" value="Genomic_DNA"/>
</dbReference>
<dbReference type="Gene3D" id="2.60.40.1120">
    <property type="entry name" value="Carboxypeptidase-like, regulatory domain"/>
    <property type="match status" value="1"/>
</dbReference>
<dbReference type="InterPro" id="IPR023997">
    <property type="entry name" value="TonB-dep_OMP_SusC/RagA_CS"/>
</dbReference>
<comment type="similarity">
    <text evidence="8 9">Belongs to the TonB-dependent receptor family.</text>
</comment>
<evidence type="ECO:0000313" key="13">
    <source>
        <dbReference type="Proteomes" id="UP000284366"/>
    </source>
</evidence>
<dbReference type="SUPFAM" id="SSF49464">
    <property type="entry name" value="Carboxypeptidase regulatory domain-like"/>
    <property type="match status" value="1"/>
</dbReference>
<keyword evidence="3 8" id="KW-1134">Transmembrane beta strand</keyword>
<sequence>MKNLRQNKGESLIMTLCFVLLLLVPSVISAQNSNITGRVVDTQGEPIIGATVMQEGTTNGVITNVDGEFVFSSSENVTLIISMIGYQTVTLKATQGQRLNVIMKEMSYELDGVVVIGYGSVAKKDLTGAVGVVSGKDLKDMPVSNINNVLQGKVPGMTVSSSSGTPGAGSVAHIRGIGSITGSTTPLYIVDGLPQDGIDYLNPNDIESIAVHKDASVAAIYGSRGSNGIIIVTTKSGSLEKKTEVAYDGYVGWQAPWKRPYMLNAADYITYKNMAADNAGVDRLPAFSTQENIDAVLNFVNKNSGPNGTDWWKHITNDAAFMHNHNISISGGGKNVGILSSLSYTDQDGIVKGSSYERISWRNNFDMKISNRISLTANVGIIDEKRQLVDESGMATGTVYTAMGGDPITPVFRNNLVDVPDFLGDIYNGYEPNNLYSQYAGFLFSNKRNPVGQIERMRQSTYETLFVKAGANLEVKLFNFLKFNSRFGMDLARSTTEGLQPKYFLNAFDKADENTVIANNSRNNYFVWEQTLTYDQTFGKFKVGALLGTSAEKTYVSIVNASIQGIINNDKDMAILNAGTINPSVSGYPYDNSMLSFFGRASLDYDSKYLLAVNLRRDGSSKFADGHKWGTFPSVSAAWRFSSEAFMKTAHSWLDDAKLRVSYGLIGNQNVPGGLNYSQYGSSIYDYYCFGSPTTPSIGSGVITVGNPVMEWETSKQFDLGLDLLLFNNSLEIVADYFRKDIDNMLMQEPLPTTLGFPMFPYSNVGSMRNTGWEFGITYRKAWSDFNFTASANISTYKNEVTSLGNGDAIYGHAFDNVTVLTKTEVGQPVGYFYGYATNGIFQNEEQVEGSAQRESAKPGDIRFKDLNSDDVLDEQDRTKIGDPWPDFVYGLSLGATWKGFDFNVFFQGSQGNDVLNMTLRDFESGTGTMNAREGFLNRAWNGEGSTDKYHRISAEQGQNSEISDYFVEDGSYLRLKNLQLGYNFCERLLKIKGISYLRLYVSAQNLFTLTKYSGLDPEIGSSNATLNGIDQGFYPQARTWTVGLNIKF</sequence>
<dbReference type="InterPro" id="IPR023996">
    <property type="entry name" value="TonB-dep_OMP_SusC/RagA"/>
</dbReference>
<dbReference type="Pfam" id="PF07715">
    <property type="entry name" value="Plug"/>
    <property type="match status" value="1"/>
</dbReference>
<keyword evidence="5 9" id="KW-0798">TonB box</keyword>
<dbReference type="Gene3D" id="2.40.170.20">
    <property type="entry name" value="TonB-dependent receptor, beta-barrel domain"/>
    <property type="match status" value="1"/>
</dbReference>
<keyword evidence="4 8" id="KW-0812">Transmembrane</keyword>
<gene>
    <name evidence="12" type="ORF">DWW09_11440</name>
</gene>